<reference evidence="3" key="2">
    <citation type="submission" date="2019-01" db="EMBL/GenBank/DDBJ databases">
        <title>Genome sequence of Desulfonema ishimotonii strain Tokyo 01.</title>
        <authorList>
            <person name="Fukui M."/>
        </authorList>
    </citation>
    <scope>NUCLEOTIDE SEQUENCE [LARGE SCALE GENOMIC DNA]</scope>
    <source>
        <strain evidence="3">Tokyo 01</strain>
    </source>
</reference>
<proteinExistence type="predicted"/>
<dbReference type="Proteomes" id="UP000288096">
    <property type="component" value="Unassembled WGS sequence"/>
</dbReference>
<reference evidence="3" key="1">
    <citation type="submission" date="2017-11" db="EMBL/GenBank/DDBJ databases">
        <authorList>
            <person name="Watanabe M."/>
            <person name="Kojima H."/>
        </authorList>
    </citation>
    <scope>NUCLEOTIDE SEQUENCE [LARGE SCALE GENOMIC DNA]</scope>
    <source>
        <strain evidence="3">Tokyo 01</strain>
    </source>
</reference>
<gene>
    <name evidence="2" type="ORF">DENIS_4516</name>
</gene>
<dbReference type="AlphaFoldDB" id="A0A401G2P6"/>
<accession>A0A401G2P6</accession>
<feature type="domain" description="DNA mimic protein DMP19 C-terminal" evidence="1">
    <location>
        <begin position="45"/>
        <end position="159"/>
    </location>
</feature>
<name>A0A401G2P6_9BACT</name>
<dbReference type="Gene3D" id="1.20.1420.60">
    <property type="match status" value="1"/>
</dbReference>
<evidence type="ECO:0000313" key="3">
    <source>
        <dbReference type="Proteomes" id="UP000288096"/>
    </source>
</evidence>
<keyword evidence="3" id="KW-1185">Reference proteome</keyword>
<protein>
    <recommendedName>
        <fullName evidence="1">DNA mimic protein DMP19 C-terminal domain-containing protein</fullName>
    </recommendedName>
</protein>
<comment type="caution">
    <text evidence="2">The sequence shown here is derived from an EMBL/GenBank/DDBJ whole genome shotgun (WGS) entry which is preliminary data.</text>
</comment>
<dbReference type="RefSeq" id="WP_124330578.1">
    <property type="nucleotide sequence ID" value="NZ_BEXT01000001.1"/>
</dbReference>
<sequence>MDKKYLSGIIEDVFQISDSDLFFKKLRDTIFDHFNPDREYDYYHKLPRFSKMVIALYSFYTASELEGFGPFLLSSSGDFSEDIKDFLKNIKAYKTHDIMEEISSFFPGNKIPEDEVVRNDIIYDLKDSVPDFDFFDRQTLKYNEHKDDIPKLLKYFLETNIIQFVGELKSYCSKKMMSEEQIKECLDDAEKEVDLIEKILK</sequence>
<organism evidence="2 3">
    <name type="scientific">Desulfonema ishimotonii</name>
    <dbReference type="NCBI Taxonomy" id="45657"/>
    <lineage>
        <taxon>Bacteria</taxon>
        <taxon>Pseudomonadati</taxon>
        <taxon>Thermodesulfobacteriota</taxon>
        <taxon>Desulfobacteria</taxon>
        <taxon>Desulfobacterales</taxon>
        <taxon>Desulfococcaceae</taxon>
        <taxon>Desulfonema</taxon>
    </lineage>
</organism>
<evidence type="ECO:0000313" key="2">
    <source>
        <dbReference type="EMBL" id="GBC63522.1"/>
    </source>
</evidence>
<dbReference type="InterPro" id="IPR025402">
    <property type="entry name" value="DMP19_C"/>
</dbReference>
<evidence type="ECO:0000259" key="1">
    <source>
        <dbReference type="Pfam" id="PF14300"/>
    </source>
</evidence>
<dbReference type="EMBL" id="BEXT01000001">
    <property type="protein sequence ID" value="GBC63522.1"/>
    <property type="molecule type" value="Genomic_DNA"/>
</dbReference>
<dbReference type="Pfam" id="PF14300">
    <property type="entry name" value="DMP19"/>
    <property type="match status" value="1"/>
</dbReference>